<gene>
    <name evidence="2" type="ORF">EXIGUO9Y_170013</name>
</gene>
<sequence length="352" mass="40417">MNVTSNLFFLISRRLVPLHAVLMIVLLFVPGATPIALFCATCFAAAFYIERYRRRLIQTVRLQIDPIDEILFREERSPLRLSIEGVDELNAMMQSAYIRIPEDRRFTLYLAGESRTIHEVKRLTRLIPLEIEGHIRGPIRLPEIVISINLPLWLGQIVVSTKSEATWFVYPSIDRAKAQTVRTILNLGERKTLHSPLKDRSLQISTIPYQREPSRQIDWYATAKRASLQSKVYQPSTQDTFTIVLDLSSPSGIALHRQFEVLIENTALVARELITNDGKIEVFINRLDSSGCVTHLKLKEGPRQLKRILILLADLSERDLYVGTSRFSSYVDRHKNKQSQRVDIRLVDEKTG</sequence>
<organism evidence="2 3">
    <name type="scientific">Exiguobacterium oxidotolerans</name>
    <dbReference type="NCBI Taxonomy" id="223958"/>
    <lineage>
        <taxon>Bacteria</taxon>
        <taxon>Bacillati</taxon>
        <taxon>Bacillota</taxon>
        <taxon>Bacilli</taxon>
        <taxon>Bacillales</taxon>
        <taxon>Bacillales Family XII. Incertae Sedis</taxon>
        <taxon>Exiguobacterium</taxon>
    </lineage>
</organism>
<dbReference type="PANTHER" id="PTHR34351">
    <property type="entry name" value="SLR1927 PROTEIN-RELATED"/>
    <property type="match status" value="1"/>
</dbReference>
<evidence type="ECO:0000256" key="1">
    <source>
        <dbReference type="SAM" id="Phobius"/>
    </source>
</evidence>
<evidence type="ECO:0000313" key="2">
    <source>
        <dbReference type="EMBL" id="VWX34406.1"/>
    </source>
</evidence>
<reference evidence="2 3" key="1">
    <citation type="submission" date="2019-10" db="EMBL/GenBank/DDBJ databases">
        <authorList>
            <person name="Karimi E."/>
        </authorList>
    </citation>
    <scope>NUCLEOTIDE SEQUENCE [LARGE SCALE GENOMIC DNA]</scope>
    <source>
        <strain evidence="2">Exiguobacterium sp. 9Y</strain>
    </source>
</reference>
<evidence type="ECO:0000313" key="3">
    <source>
        <dbReference type="Proteomes" id="UP000439752"/>
    </source>
</evidence>
<dbReference type="PANTHER" id="PTHR34351:SF2">
    <property type="entry name" value="DUF58 DOMAIN-CONTAINING PROTEIN"/>
    <property type="match status" value="1"/>
</dbReference>
<name>A0A653I5X9_9BACL</name>
<dbReference type="Proteomes" id="UP000439752">
    <property type="component" value="Unassembled WGS sequence"/>
</dbReference>
<keyword evidence="1" id="KW-0812">Transmembrane</keyword>
<keyword evidence="1" id="KW-0472">Membrane</keyword>
<dbReference type="RefSeq" id="WP_159172956.1">
    <property type="nucleotide sequence ID" value="NZ_LR732309.1"/>
</dbReference>
<dbReference type="AlphaFoldDB" id="A0A653I5X9"/>
<proteinExistence type="predicted"/>
<accession>A0A653I5X9</accession>
<keyword evidence="3" id="KW-1185">Reference proteome</keyword>
<dbReference type="EMBL" id="CABWKQ010000009">
    <property type="protein sequence ID" value="VWX34406.1"/>
    <property type="molecule type" value="Genomic_DNA"/>
</dbReference>
<feature type="transmembrane region" description="Helical" evidence="1">
    <location>
        <begin position="20"/>
        <end position="49"/>
    </location>
</feature>
<keyword evidence="1" id="KW-1133">Transmembrane helix</keyword>
<protein>
    <submittedName>
        <fullName evidence="2">Uncharacterized protein</fullName>
    </submittedName>
</protein>